<evidence type="ECO:0000259" key="2">
    <source>
        <dbReference type="PROSITE" id="PS50035"/>
    </source>
</evidence>
<dbReference type="InterPro" id="IPR025202">
    <property type="entry name" value="PLD-like_dom"/>
</dbReference>
<sequence>MVRQYQEPFIYDLERAAQETEQDDPNYYARHPRSLITTANIDAFVTGTGSSIYDDVAPLLEETEHELILVTCFWASSVTRDRLNAVLRRLSDKAIRRGTDKIRVRICFSSSSVFQKLFHKQTASGQNYPASQWVKKFGLPDPSELNGLNLEIQSVFILPFSVMHPKFIIVDRQVVVLPSCNVSWEEWFEGAMTMRGDIVSQFLKFYWTFWRRRTEPPLDLPERQPVNKATPTGASDSEPTTAAQITSWSTNSTPTLFLPSPHRRNPDFRPIGAATAPTTPLNNFLLTLFAKAERSIRIQTPNLTAPPVLSALLKALARGIDVTILTSARLMILEQLVTAGTTTSRCVNTLIKRYKALSPCSSSRAYDEEAAITPAKVGKLHISFFEPKHGYKERGGEQGEPQQSHLKMTVVDGEVLVLGSGNLDRASWFTSQELGVALFGDEVVKGVERTVDQAMAGRSRVVFDSKIR</sequence>
<feature type="domain" description="PLD phosphodiesterase" evidence="2">
    <location>
        <begin position="159"/>
        <end position="186"/>
    </location>
</feature>
<dbReference type="InterPro" id="IPR001736">
    <property type="entry name" value="PLipase_D/transphosphatidylase"/>
</dbReference>
<dbReference type="EMBL" id="ML978998">
    <property type="protein sequence ID" value="KAF1924049.1"/>
    <property type="molecule type" value="Genomic_DNA"/>
</dbReference>
<dbReference type="GeneID" id="54354650"/>
<dbReference type="RefSeq" id="XP_033444302.1">
    <property type="nucleotide sequence ID" value="XM_033596983.1"/>
</dbReference>
<dbReference type="GO" id="GO:0030572">
    <property type="term" value="F:phosphatidyltransferase activity"/>
    <property type="evidence" value="ECO:0007669"/>
    <property type="project" value="UniProtKB-ARBA"/>
</dbReference>
<feature type="compositionally biased region" description="Polar residues" evidence="1">
    <location>
        <begin position="227"/>
        <end position="245"/>
    </location>
</feature>
<dbReference type="Proteomes" id="UP000800082">
    <property type="component" value="Unassembled WGS sequence"/>
</dbReference>
<dbReference type="GO" id="GO:0032049">
    <property type="term" value="P:cardiolipin biosynthetic process"/>
    <property type="evidence" value="ECO:0007669"/>
    <property type="project" value="UniProtKB-ARBA"/>
</dbReference>
<dbReference type="AlphaFoldDB" id="A0A6A5R9N9"/>
<gene>
    <name evidence="3" type="ORF">M421DRAFT_73739</name>
</gene>
<dbReference type="CDD" id="cd00138">
    <property type="entry name" value="PLDc_SF"/>
    <property type="match status" value="1"/>
</dbReference>
<dbReference type="PANTHER" id="PTHR21248">
    <property type="entry name" value="CARDIOLIPIN SYNTHASE"/>
    <property type="match status" value="1"/>
</dbReference>
<dbReference type="Gene3D" id="3.30.870.10">
    <property type="entry name" value="Endonuclease Chain A"/>
    <property type="match status" value="2"/>
</dbReference>
<protein>
    <submittedName>
        <fullName evidence="3">Phospholipase D/nuclease</fullName>
    </submittedName>
</protein>
<dbReference type="PANTHER" id="PTHR21248:SF11">
    <property type="entry name" value="PLD PHOSPHODIESTERASE DOMAIN-CONTAINING PROTEIN"/>
    <property type="match status" value="1"/>
</dbReference>
<evidence type="ECO:0000313" key="3">
    <source>
        <dbReference type="EMBL" id="KAF1924049.1"/>
    </source>
</evidence>
<feature type="region of interest" description="Disordered" evidence="1">
    <location>
        <begin position="218"/>
        <end position="245"/>
    </location>
</feature>
<keyword evidence="4" id="KW-1185">Reference proteome</keyword>
<dbReference type="OrthoDB" id="2958217at2759"/>
<name>A0A6A5R9N9_9PLEO</name>
<organism evidence="3 4">
    <name type="scientific">Didymella exigua CBS 183.55</name>
    <dbReference type="NCBI Taxonomy" id="1150837"/>
    <lineage>
        <taxon>Eukaryota</taxon>
        <taxon>Fungi</taxon>
        <taxon>Dikarya</taxon>
        <taxon>Ascomycota</taxon>
        <taxon>Pezizomycotina</taxon>
        <taxon>Dothideomycetes</taxon>
        <taxon>Pleosporomycetidae</taxon>
        <taxon>Pleosporales</taxon>
        <taxon>Pleosporineae</taxon>
        <taxon>Didymellaceae</taxon>
        <taxon>Didymella</taxon>
    </lineage>
</organism>
<evidence type="ECO:0000256" key="1">
    <source>
        <dbReference type="SAM" id="MobiDB-lite"/>
    </source>
</evidence>
<accession>A0A6A5R9N9</accession>
<reference evidence="3" key="1">
    <citation type="journal article" date="2020" name="Stud. Mycol.">
        <title>101 Dothideomycetes genomes: a test case for predicting lifestyles and emergence of pathogens.</title>
        <authorList>
            <person name="Haridas S."/>
            <person name="Albert R."/>
            <person name="Binder M."/>
            <person name="Bloem J."/>
            <person name="Labutti K."/>
            <person name="Salamov A."/>
            <person name="Andreopoulos B."/>
            <person name="Baker S."/>
            <person name="Barry K."/>
            <person name="Bills G."/>
            <person name="Bluhm B."/>
            <person name="Cannon C."/>
            <person name="Castanera R."/>
            <person name="Culley D."/>
            <person name="Daum C."/>
            <person name="Ezra D."/>
            <person name="Gonzalez J."/>
            <person name="Henrissat B."/>
            <person name="Kuo A."/>
            <person name="Liang C."/>
            <person name="Lipzen A."/>
            <person name="Lutzoni F."/>
            <person name="Magnuson J."/>
            <person name="Mondo S."/>
            <person name="Nolan M."/>
            <person name="Ohm R."/>
            <person name="Pangilinan J."/>
            <person name="Park H.-J."/>
            <person name="Ramirez L."/>
            <person name="Alfaro M."/>
            <person name="Sun H."/>
            <person name="Tritt A."/>
            <person name="Yoshinaga Y."/>
            <person name="Zwiers L.-H."/>
            <person name="Turgeon B."/>
            <person name="Goodwin S."/>
            <person name="Spatafora J."/>
            <person name="Crous P."/>
            <person name="Grigoriev I."/>
        </authorList>
    </citation>
    <scope>NUCLEOTIDE SEQUENCE</scope>
    <source>
        <strain evidence="3">CBS 183.55</strain>
    </source>
</reference>
<dbReference type="PROSITE" id="PS50035">
    <property type="entry name" value="PLD"/>
    <property type="match status" value="2"/>
</dbReference>
<feature type="domain" description="PLD phosphodiesterase" evidence="2">
    <location>
        <begin position="405"/>
        <end position="427"/>
    </location>
</feature>
<proteinExistence type="predicted"/>
<evidence type="ECO:0000313" key="4">
    <source>
        <dbReference type="Proteomes" id="UP000800082"/>
    </source>
</evidence>
<dbReference type="Pfam" id="PF13091">
    <property type="entry name" value="PLDc_2"/>
    <property type="match status" value="1"/>
</dbReference>
<dbReference type="SUPFAM" id="SSF56024">
    <property type="entry name" value="Phospholipase D/nuclease"/>
    <property type="match status" value="2"/>
</dbReference>